<dbReference type="Proteomes" id="UP000272928">
    <property type="component" value="Unassembled WGS sequence"/>
</dbReference>
<dbReference type="Gene3D" id="3.90.930.1">
    <property type="match status" value="1"/>
</dbReference>
<organism evidence="1 2">
    <name type="scientific">Streptococcus mitis</name>
    <dbReference type="NCBI Taxonomy" id="28037"/>
    <lineage>
        <taxon>Bacteria</taxon>
        <taxon>Bacillati</taxon>
        <taxon>Bacillota</taxon>
        <taxon>Bacilli</taxon>
        <taxon>Lactobacillales</taxon>
        <taxon>Streptococcaceae</taxon>
        <taxon>Streptococcus</taxon>
        <taxon>Streptococcus mitis group</taxon>
    </lineage>
</organism>
<sequence length="159" mass="18212">MTEDKILTKEEVLRGGVCFEDELDWGGECYEQIVCENELGEEVPYTGLAYDLYPDGQLEFYGYIDNGYRHGLAVYFYSSGKIKSINNQDRGSAEGIQKEYFENGDIESVSYCIAGEEILYKKYDETGKVIEEKTEPTEDDFKRAKKWGVDLSTLDLNLQ</sequence>
<dbReference type="AlphaFoldDB" id="A0A3R9IIE0"/>
<evidence type="ECO:0000313" key="1">
    <source>
        <dbReference type="EMBL" id="RSI78845.1"/>
    </source>
</evidence>
<evidence type="ECO:0000313" key="2">
    <source>
        <dbReference type="Proteomes" id="UP000272928"/>
    </source>
</evidence>
<comment type="caution">
    <text evidence="1">The sequence shown here is derived from an EMBL/GenBank/DDBJ whole genome shotgun (WGS) entry which is preliminary data.</text>
</comment>
<protein>
    <submittedName>
        <fullName evidence="1">Putative antitoxin YwqK</fullName>
    </submittedName>
</protein>
<dbReference type="Pfam" id="PF07661">
    <property type="entry name" value="MORN_2"/>
    <property type="match status" value="3"/>
</dbReference>
<name>A0A3R9IIE0_STRMT</name>
<dbReference type="RefSeq" id="WP_125827497.1">
    <property type="nucleotide sequence ID" value="NZ_RJNQ01000004.1"/>
</dbReference>
<accession>A0A3R9IIE0</accession>
<dbReference type="EMBL" id="RJNQ01000004">
    <property type="protein sequence ID" value="RSI78845.1"/>
    <property type="molecule type" value="Genomic_DNA"/>
</dbReference>
<dbReference type="SUPFAM" id="SSF82185">
    <property type="entry name" value="Histone H3 K4-specific methyltransferase SET7/9 N-terminal domain"/>
    <property type="match status" value="1"/>
</dbReference>
<dbReference type="InterPro" id="IPR011652">
    <property type="entry name" value="MORN_2"/>
</dbReference>
<reference evidence="1 2" key="1">
    <citation type="submission" date="2018-11" db="EMBL/GenBank/DDBJ databases">
        <title>Species Designations Belie Phenotypic and Genotypic Heterogeneity in Oral Streptococci.</title>
        <authorList>
            <person name="Velsko I."/>
        </authorList>
    </citation>
    <scope>NUCLEOTIDE SEQUENCE [LARGE SCALE GENOMIC DNA]</scope>
    <source>
        <strain evidence="1 2">BCA16</strain>
    </source>
</reference>
<gene>
    <name evidence="1" type="primary">ywqK</name>
    <name evidence="1" type="ORF">D8856_02880</name>
</gene>
<proteinExistence type="predicted"/>